<reference evidence="2" key="1">
    <citation type="submission" date="2022-09" db="EMBL/GenBank/DDBJ databases">
        <title>Haloadaptaus new haloarchaeum isolated from saline soil.</title>
        <authorList>
            <person name="Duran-Viseras A."/>
            <person name="Sanchez-Porro C."/>
            <person name="Ventosa A."/>
        </authorList>
    </citation>
    <scope>NUCLEOTIDE SEQUENCE</scope>
    <source>
        <strain evidence="2">F3-133</strain>
    </source>
</reference>
<feature type="transmembrane region" description="Helical" evidence="1">
    <location>
        <begin position="7"/>
        <end position="29"/>
    </location>
</feature>
<sequence length="58" mass="5805">MSKTVEIGSTLGVVAVFVALLAVVGSVGFEKAGTVGAILVFILLSGVAGYIIADETYS</sequence>
<dbReference type="RefSeq" id="WP_266086330.1">
    <property type="nucleotide sequence ID" value="NZ_RKLV01000003.1"/>
</dbReference>
<proteinExistence type="predicted"/>
<keyword evidence="1" id="KW-1133">Transmembrane helix</keyword>
<dbReference type="Proteomes" id="UP001149411">
    <property type="component" value="Unassembled WGS sequence"/>
</dbReference>
<name>A0A9Q4C3N9_9EURY</name>
<keyword evidence="1" id="KW-0812">Transmembrane</keyword>
<dbReference type="AlphaFoldDB" id="A0A9Q4C3N9"/>
<evidence type="ECO:0000313" key="3">
    <source>
        <dbReference type="Proteomes" id="UP001149411"/>
    </source>
</evidence>
<evidence type="ECO:0000256" key="1">
    <source>
        <dbReference type="SAM" id="Phobius"/>
    </source>
</evidence>
<keyword evidence="3" id="KW-1185">Reference proteome</keyword>
<keyword evidence="1" id="KW-0472">Membrane</keyword>
<gene>
    <name evidence="2" type="ORF">EGH25_03845</name>
</gene>
<comment type="caution">
    <text evidence="2">The sequence shown here is derived from an EMBL/GenBank/DDBJ whole genome shotgun (WGS) entry which is preliminary data.</text>
</comment>
<evidence type="ECO:0000313" key="2">
    <source>
        <dbReference type="EMBL" id="MCX2818486.1"/>
    </source>
</evidence>
<accession>A0A9Q4C3N9</accession>
<organism evidence="2 3">
    <name type="scientific">Halorutilus salinus</name>
    <dbReference type="NCBI Taxonomy" id="2487751"/>
    <lineage>
        <taxon>Archaea</taxon>
        <taxon>Methanobacteriati</taxon>
        <taxon>Methanobacteriota</taxon>
        <taxon>Stenosarchaea group</taxon>
        <taxon>Halobacteria</taxon>
        <taxon>Halorutilales</taxon>
        <taxon>Halorutilaceae</taxon>
        <taxon>Halorutilus</taxon>
    </lineage>
</organism>
<feature type="transmembrane region" description="Helical" evidence="1">
    <location>
        <begin position="35"/>
        <end position="53"/>
    </location>
</feature>
<protein>
    <submittedName>
        <fullName evidence="2">Uncharacterized protein</fullName>
    </submittedName>
</protein>
<dbReference type="EMBL" id="RKLV01000003">
    <property type="protein sequence ID" value="MCX2818486.1"/>
    <property type="molecule type" value="Genomic_DNA"/>
</dbReference>